<dbReference type="Proteomes" id="UP000587527">
    <property type="component" value="Unassembled WGS sequence"/>
</dbReference>
<name>A0A841BSE8_9ACTN</name>
<dbReference type="AlphaFoldDB" id="A0A841BSE8"/>
<feature type="compositionally biased region" description="Low complexity" evidence="1">
    <location>
        <begin position="638"/>
        <end position="649"/>
    </location>
</feature>
<comment type="caution">
    <text evidence="2">The sequence shown here is derived from an EMBL/GenBank/DDBJ whole genome shotgun (WGS) entry which is preliminary data.</text>
</comment>
<evidence type="ECO:0000256" key="1">
    <source>
        <dbReference type="SAM" id="MobiDB-lite"/>
    </source>
</evidence>
<dbReference type="Gene3D" id="3.60.20.10">
    <property type="entry name" value="Glutamine Phosphoribosylpyrophosphate, subunit 1, domain 1"/>
    <property type="match status" value="1"/>
</dbReference>
<reference evidence="2 3" key="1">
    <citation type="submission" date="2020-08" db="EMBL/GenBank/DDBJ databases">
        <title>Sequencing the genomes of 1000 actinobacteria strains.</title>
        <authorList>
            <person name="Klenk H.-P."/>
        </authorList>
    </citation>
    <scope>NUCLEOTIDE SEQUENCE [LARGE SCALE GENOMIC DNA]</scope>
    <source>
        <strain evidence="2 3">DSM 45362</strain>
    </source>
</reference>
<gene>
    <name evidence="2" type="ORF">F4553_003707</name>
</gene>
<evidence type="ECO:0000313" key="3">
    <source>
        <dbReference type="Proteomes" id="UP000587527"/>
    </source>
</evidence>
<accession>A0A841BSE8</accession>
<dbReference type="SUPFAM" id="SSF56235">
    <property type="entry name" value="N-terminal nucleophile aminohydrolases (Ntn hydrolases)"/>
    <property type="match status" value="1"/>
</dbReference>
<proteinExistence type="predicted"/>
<dbReference type="InterPro" id="IPR029055">
    <property type="entry name" value="Ntn_hydrolases_N"/>
</dbReference>
<feature type="region of interest" description="Disordered" evidence="1">
    <location>
        <begin position="638"/>
        <end position="661"/>
    </location>
</feature>
<dbReference type="EMBL" id="JACHMN010000002">
    <property type="protein sequence ID" value="MBB5870328.1"/>
    <property type="molecule type" value="Genomic_DNA"/>
</dbReference>
<feature type="compositionally biased region" description="Basic residues" evidence="1">
    <location>
        <begin position="652"/>
        <end position="661"/>
    </location>
</feature>
<dbReference type="SUPFAM" id="SSF144010">
    <property type="entry name" value="CofE-like"/>
    <property type="match status" value="1"/>
</dbReference>
<dbReference type="RefSeq" id="WP_184837651.1">
    <property type="nucleotide sequence ID" value="NZ_JACHMN010000002.1"/>
</dbReference>
<sequence length="661" mass="70055">MAGLAALLRTTPGNTPKAAAQQELKQISEALSRALSARGTEHAHRTLGRLTVVIRAALPHIQEVDGCTVVVDGVAEVGTLVGEYVQRGPSGLVGGSSAYALILADPVRDGLVLARNGDGAPLYYARTRSGALVASEPAALIAAGVPADPDSAVVERFLATGRCDDTAATFFAEIRRVLPGQVVVVTAEQAIVHEPTGRVAEVRPLPLRSVSRRVGCRVSLSAGTATALEAALRHGEEMEALPLAVFSTHFPGFESGTPEHALLGSLPRGSFRHRATPCFADELDLDSFLHDVGEPMPDLESYLIWATVRATGGEVDVLLDGATHGDHLPRLADRVASRYGVELRFPARAASGRPAADPRVVEVLAGMTDDQLTPLVHARLKSQVGVLTGLFSGRRIDAEALFRRLVVERWLTLVAQPVASARVPSPSLRVNGKEWSRHAITTEALRADDLVVERFAFHATEAADRLRQQWYLLVAAKPVAVAQGLARNVWRLRPGGLARCLARLARHEPWQVQAVIDHGGALRAAGALLLPRKWASRMIEMRAVGLPRPSAVSPANVSVVPRPDRPDLVAEQLSAVLEKNLSAAAWGGFRGCAVISGGRVIGWSGPGDPDIALALAAGDPFGSSTELTPMVIAAHAPAAAPRATVHATPSTRKAKPTKSRR</sequence>
<keyword evidence="3" id="KW-1185">Reference proteome</keyword>
<evidence type="ECO:0000313" key="2">
    <source>
        <dbReference type="EMBL" id="MBB5870328.1"/>
    </source>
</evidence>
<protein>
    <submittedName>
        <fullName evidence="2">Uncharacterized protein</fullName>
    </submittedName>
</protein>
<organism evidence="2 3">
    <name type="scientific">Allocatelliglobosispora scoriae</name>
    <dbReference type="NCBI Taxonomy" id="643052"/>
    <lineage>
        <taxon>Bacteria</taxon>
        <taxon>Bacillati</taxon>
        <taxon>Actinomycetota</taxon>
        <taxon>Actinomycetes</taxon>
        <taxon>Micromonosporales</taxon>
        <taxon>Micromonosporaceae</taxon>
        <taxon>Allocatelliglobosispora</taxon>
    </lineage>
</organism>